<gene>
    <name evidence="1" type="ORF">BDV30DRAFT_231161</name>
</gene>
<protein>
    <recommendedName>
        <fullName evidence="3">CHAT domain-containing protein</fullName>
    </recommendedName>
</protein>
<dbReference type="SUPFAM" id="SSF48452">
    <property type="entry name" value="TPR-like"/>
    <property type="match status" value="1"/>
</dbReference>
<dbReference type="Proteomes" id="UP000326289">
    <property type="component" value="Unassembled WGS sequence"/>
</dbReference>
<dbReference type="Gene3D" id="1.10.150.90">
    <property type="entry name" value="Immunodeficiency lentiviruses, gag gene matrix protein p17"/>
    <property type="match status" value="1"/>
</dbReference>
<dbReference type="Gene3D" id="1.25.40.10">
    <property type="entry name" value="Tetratricopeptide repeat domain"/>
    <property type="match status" value="1"/>
</dbReference>
<dbReference type="EMBL" id="ML732884">
    <property type="protein sequence ID" value="KAB8267922.1"/>
    <property type="molecule type" value="Genomic_DNA"/>
</dbReference>
<dbReference type="InterPro" id="IPR011990">
    <property type="entry name" value="TPR-like_helical_dom_sf"/>
</dbReference>
<evidence type="ECO:0000313" key="2">
    <source>
        <dbReference type="Proteomes" id="UP000326289"/>
    </source>
</evidence>
<reference evidence="1 2" key="1">
    <citation type="submission" date="2019-04" db="EMBL/GenBank/DDBJ databases">
        <title>Fungal friends and foes A comparative genomics study of 23 Aspergillus species from section Flavi.</title>
        <authorList>
            <consortium name="DOE Joint Genome Institute"/>
            <person name="Kjaerbolling I."/>
            <person name="Vesth T.C."/>
            <person name="Frisvad J.C."/>
            <person name="Nybo J.L."/>
            <person name="Theobald S."/>
            <person name="Kildgaard S."/>
            <person name="Petersen T.I."/>
            <person name="Kuo A."/>
            <person name="Sato A."/>
            <person name="Lyhne E.K."/>
            <person name="Kogle M.E."/>
            <person name="Wiebenga A."/>
            <person name="Kun R.S."/>
            <person name="Lubbers R.J."/>
            <person name="Makela M.R."/>
            <person name="Barry K."/>
            <person name="Chovatia M."/>
            <person name="Clum A."/>
            <person name="Daum C."/>
            <person name="Haridas S."/>
            <person name="He G."/>
            <person name="LaButti K."/>
            <person name="Lipzen A."/>
            <person name="Mondo S."/>
            <person name="Pangilinan J."/>
            <person name="Riley R."/>
            <person name="Salamov A."/>
            <person name="Simmons B.A."/>
            <person name="Magnuson J.K."/>
            <person name="Henrissat B."/>
            <person name="Mortensen U.H."/>
            <person name="Larsen T.O."/>
            <person name="De vries R.P."/>
            <person name="Grigoriev I.V."/>
            <person name="Machida M."/>
            <person name="Baker S.E."/>
            <person name="Andersen M.R."/>
        </authorList>
    </citation>
    <scope>NUCLEOTIDE SEQUENCE [LARGE SCALE GENOMIC DNA]</scope>
    <source>
        <strain evidence="1 2">CBS 117635</strain>
    </source>
</reference>
<name>A0A5N6IML1_9EURO</name>
<accession>A0A5N6IML1</accession>
<evidence type="ECO:0008006" key="3">
    <source>
        <dbReference type="Google" id="ProtNLM"/>
    </source>
</evidence>
<organism evidence="1 2">
    <name type="scientific">Aspergillus minisclerotigenes</name>
    <dbReference type="NCBI Taxonomy" id="656917"/>
    <lineage>
        <taxon>Eukaryota</taxon>
        <taxon>Fungi</taxon>
        <taxon>Dikarya</taxon>
        <taxon>Ascomycota</taxon>
        <taxon>Pezizomycotina</taxon>
        <taxon>Eurotiomycetes</taxon>
        <taxon>Eurotiomycetidae</taxon>
        <taxon>Eurotiales</taxon>
        <taxon>Aspergillaceae</taxon>
        <taxon>Aspergillus</taxon>
        <taxon>Aspergillus subgen. Circumdati</taxon>
    </lineage>
</organism>
<proteinExistence type="predicted"/>
<keyword evidence="2" id="KW-1185">Reference proteome</keyword>
<evidence type="ECO:0000313" key="1">
    <source>
        <dbReference type="EMBL" id="KAB8267922.1"/>
    </source>
</evidence>
<dbReference type="Pfam" id="PF13374">
    <property type="entry name" value="TPR_10"/>
    <property type="match status" value="1"/>
</dbReference>
<dbReference type="AlphaFoldDB" id="A0A5N6IML1"/>
<sequence>MDSTPLTSSPCIQALNLFFKFEQHGDTETLDYAIRIHIKVIQRAEDEYFPFLDLLQNLGTMLFHRHQRCGKDTDLNRAIKVTSIAVNAQPQGIPEHTFEQTGSLEDLNRSIDVLSLAVGHSQEYPDRARAMVNLGMSLGMRFEQTGSRDDLRRSIEVTTSAAKRLPRDHPNRSVTLSNLGMLLDKLYERTGRIEDLSRAIDAATLAVDAASYARLYNVAGQVMNNLGVRLGKRFEKTGAMDDINRAIELINHAVASTPLAAADDRANRLSSLGLWLGKRARRTNSMDDLNRAIGSLESALELTPRKQINRIDRLCNLGNLFGQRFENIGSIEDLDQAIHNLDLALDPITQEHYYWAPLACNLGIWLRRRFAVLGSIDDLDTAVDWSCASAPPTERLKAARSALHFLVEAKKWEEASILSRDMVELLLVVNPRSLQDTDKQYLIGQFFGIPAVAAATALHSGKDPYHALQLLELGRNIIVGLVLEMRSDISELQEQYPDLATEFRALQGILDAPSVPYTQPLQDASAWESDALANIRGLPNFHNFLLPPNADEMMAVADPDPIVIINVSHCRVDAFLLPSVDTADIEDWVGRLRSSTPPPLTLLLEWLWDTPVKNNTWPRVWWIPTSVPSNFPLHAAGYHRKRTGNTVLDRALGYARRKAHRATTASNRAVLAAMHKTPGLYANGNLPFATAEVKIPSLRKQDILANLQQCRIFHFAGHGKSADWQTDPLTNPPFLAYLSACSTGMNQVYELSDEGVHLVSAFQLAGFQHVVGTLVLYETILDEGMTDSAVPRGLHRALRALRDVELQTAHSQRDVVLLDEEDEEQEVTNYHWVPYIHFGI</sequence>
<dbReference type="InterPro" id="IPR012344">
    <property type="entry name" value="Matrix_HIV/RSV_N"/>
</dbReference>